<dbReference type="InterPro" id="IPR035925">
    <property type="entry name" value="BSD_dom_sf"/>
</dbReference>
<feature type="compositionally biased region" description="Acidic residues" evidence="1">
    <location>
        <begin position="442"/>
        <end position="457"/>
    </location>
</feature>
<dbReference type="GO" id="GO:0005737">
    <property type="term" value="C:cytoplasm"/>
    <property type="evidence" value="ECO:0007669"/>
    <property type="project" value="TreeGrafter"/>
</dbReference>
<keyword evidence="3" id="KW-1185">Reference proteome</keyword>
<feature type="compositionally biased region" description="Basic and acidic residues" evidence="1">
    <location>
        <begin position="409"/>
        <end position="422"/>
    </location>
</feature>
<dbReference type="Pfam" id="PF03909">
    <property type="entry name" value="BSD"/>
    <property type="match status" value="1"/>
</dbReference>
<dbReference type="InParanoid" id="A0A6I9QAH7"/>
<name>A0A6I9QAH7_ELAGV</name>
<feature type="compositionally biased region" description="Acidic residues" evidence="1">
    <location>
        <begin position="482"/>
        <end position="501"/>
    </location>
</feature>
<accession>A0A6I9QAH7</accession>
<feature type="region of interest" description="Disordered" evidence="1">
    <location>
        <begin position="394"/>
        <end position="501"/>
    </location>
</feature>
<dbReference type="Proteomes" id="UP000504607">
    <property type="component" value="Unplaced"/>
</dbReference>
<proteinExistence type="predicted"/>
<feature type="region of interest" description="Disordered" evidence="1">
    <location>
        <begin position="31"/>
        <end position="65"/>
    </location>
</feature>
<evidence type="ECO:0000313" key="3">
    <source>
        <dbReference type="Proteomes" id="UP000504607"/>
    </source>
</evidence>
<dbReference type="AlphaFoldDB" id="A0A6I9QAH7"/>
<evidence type="ECO:0000313" key="4">
    <source>
        <dbReference type="RefSeq" id="XP_010905741.2"/>
    </source>
</evidence>
<dbReference type="OrthoDB" id="73788at2759"/>
<dbReference type="Gene3D" id="1.10.3970.10">
    <property type="entry name" value="BSD domain"/>
    <property type="match status" value="1"/>
</dbReference>
<evidence type="ECO:0000256" key="1">
    <source>
        <dbReference type="SAM" id="MobiDB-lite"/>
    </source>
</evidence>
<dbReference type="SMART" id="SM00751">
    <property type="entry name" value="BSD"/>
    <property type="match status" value="1"/>
</dbReference>
<organism evidence="3 4">
    <name type="scientific">Elaeis guineensis var. tenera</name>
    <name type="common">Oil palm</name>
    <dbReference type="NCBI Taxonomy" id="51953"/>
    <lineage>
        <taxon>Eukaryota</taxon>
        <taxon>Viridiplantae</taxon>
        <taxon>Streptophyta</taxon>
        <taxon>Embryophyta</taxon>
        <taxon>Tracheophyta</taxon>
        <taxon>Spermatophyta</taxon>
        <taxon>Magnoliopsida</taxon>
        <taxon>Liliopsida</taxon>
        <taxon>Arecaceae</taxon>
        <taxon>Arecoideae</taxon>
        <taxon>Cocoseae</taxon>
        <taxon>Elaeidinae</taxon>
        <taxon>Elaeis</taxon>
    </lineage>
</organism>
<dbReference type="PANTHER" id="PTHR16019">
    <property type="entry name" value="SYNAPSE-ASSOCIATED PROTEIN"/>
    <property type="match status" value="1"/>
</dbReference>
<dbReference type="KEGG" id="egu:105032860"/>
<dbReference type="PROSITE" id="PS50858">
    <property type="entry name" value="BSD"/>
    <property type="match status" value="1"/>
</dbReference>
<feature type="compositionally biased region" description="Basic and acidic residues" evidence="1">
    <location>
        <begin position="313"/>
        <end position="346"/>
    </location>
</feature>
<evidence type="ECO:0000259" key="2">
    <source>
        <dbReference type="PROSITE" id="PS50858"/>
    </source>
</evidence>
<feature type="region of interest" description="Disordered" evidence="1">
    <location>
        <begin position="296"/>
        <end position="377"/>
    </location>
</feature>
<sequence>MSKLPVFISSSSRRPDLTLILAMDFFKSVFAADPDPDPSPPDSPRQQTFPPDDEEERGEEAPAAAAGGAWSFGGLIKTIATKKEFGSLIETYRRDLEEFGSGLKKETAAIREAATRAVQNLPGSLEAGASVAQESLESVGQVIDDFGGSVWQGTTEIISQSKEVLLAMESDANSPDPSSIDAGTQNLAGSSRRYSRFDAQVLAIQSDLSTFSEEPEDAEDFKKWRSGFQLAEKEEEVENLCYENGALEGFLEKLVPSVMDYDTFWSRYYYRIHKLKQAEDARAKLVKRVISREEDEEDLSWEVDDDEEEEEKKEENIEEKKEEKKQEKKEEKMGEPEEIEVVKVEENKDEEEDATKKEDTTTTAQILEEKKHVEVSQDENLGVSLAMVEKEVPSTAEKAEIVGSNSEELISKPDDKVPEAKTESGGSCKDSDVSVVSRPSMPEEDDLEWDEIEDLGEHDDKKISNMSGSPLKVDLRKRLSAAEDDEDLSWDIEDDVEPAKP</sequence>
<feature type="domain" description="BSD" evidence="2">
    <location>
        <begin position="224"/>
        <end position="276"/>
    </location>
</feature>
<gene>
    <name evidence="4" type="primary">LOC105032860</name>
</gene>
<dbReference type="PANTHER" id="PTHR16019:SF5">
    <property type="entry name" value="BSD DOMAIN-CONTAINING PROTEIN 1"/>
    <property type="match status" value="1"/>
</dbReference>
<dbReference type="SUPFAM" id="SSF140383">
    <property type="entry name" value="BSD domain-like"/>
    <property type="match status" value="1"/>
</dbReference>
<reference evidence="4" key="1">
    <citation type="submission" date="2025-08" db="UniProtKB">
        <authorList>
            <consortium name="RefSeq"/>
        </authorList>
    </citation>
    <scope>IDENTIFICATION</scope>
</reference>
<feature type="compositionally biased region" description="Acidic residues" evidence="1">
    <location>
        <begin position="296"/>
        <end position="312"/>
    </location>
</feature>
<dbReference type="InterPro" id="IPR051494">
    <property type="entry name" value="BSD_domain-containing"/>
</dbReference>
<dbReference type="InterPro" id="IPR005607">
    <property type="entry name" value="BSD_dom"/>
</dbReference>
<dbReference type="RefSeq" id="XP_010905741.2">
    <property type="nucleotide sequence ID" value="XM_010907439.2"/>
</dbReference>
<protein>
    <submittedName>
        <fullName evidence="4">BSD domain-containing protein C22A12.14c</fullName>
    </submittedName>
</protein>